<evidence type="ECO:0000256" key="1">
    <source>
        <dbReference type="SAM" id="MobiDB-lite"/>
    </source>
</evidence>
<comment type="caution">
    <text evidence="3">The sequence shown here is derived from an EMBL/GenBank/DDBJ whole genome shotgun (WGS) entry which is preliminary data.</text>
</comment>
<protein>
    <submittedName>
        <fullName evidence="3">Expressed protein</fullName>
    </submittedName>
</protein>
<feature type="region of interest" description="Disordered" evidence="1">
    <location>
        <begin position="76"/>
        <end position="134"/>
    </location>
</feature>
<organism evidence="3 4">
    <name type="scientific">Phakopsora pachyrhizi</name>
    <name type="common">Asian soybean rust disease fungus</name>
    <dbReference type="NCBI Taxonomy" id="170000"/>
    <lineage>
        <taxon>Eukaryota</taxon>
        <taxon>Fungi</taxon>
        <taxon>Dikarya</taxon>
        <taxon>Basidiomycota</taxon>
        <taxon>Pucciniomycotina</taxon>
        <taxon>Pucciniomycetes</taxon>
        <taxon>Pucciniales</taxon>
        <taxon>Phakopsoraceae</taxon>
        <taxon>Phakopsora</taxon>
    </lineage>
</organism>
<keyword evidence="4" id="KW-1185">Reference proteome</keyword>
<dbReference type="Proteomes" id="UP001153365">
    <property type="component" value="Unassembled WGS sequence"/>
</dbReference>
<evidence type="ECO:0000256" key="2">
    <source>
        <dbReference type="SAM" id="SignalP"/>
    </source>
</evidence>
<dbReference type="AlphaFoldDB" id="A0AAV0B484"/>
<accession>A0AAV0B484</accession>
<evidence type="ECO:0000313" key="4">
    <source>
        <dbReference type="Proteomes" id="UP001153365"/>
    </source>
</evidence>
<feature type="chain" id="PRO_5043885928" evidence="2">
    <location>
        <begin position="20"/>
        <end position="155"/>
    </location>
</feature>
<sequence>MLSWSTCALILFISKSSLATSVANNSLTETYFTPGFPAANQSLVATTDALPENVTKITALNSIPGDMSSGSCMCPPPPACGASTPPAPDIPAAPPAPATPSAAPPPDISSPTPPTAAEAPPKEEVPPPPVNGAFKLKQFSPITGVVIASIFSFVA</sequence>
<keyword evidence="2" id="KW-0732">Signal</keyword>
<proteinExistence type="predicted"/>
<gene>
    <name evidence="3" type="ORF">PPACK8108_LOCUS12000</name>
</gene>
<reference evidence="3" key="1">
    <citation type="submission" date="2022-06" db="EMBL/GenBank/DDBJ databases">
        <authorList>
            <consortium name="SYNGENTA / RWTH Aachen University"/>
        </authorList>
    </citation>
    <scope>NUCLEOTIDE SEQUENCE</scope>
</reference>
<dbReference type="EMBL" id="CALTRL010002838">
    <property type="protein sequence ID" value="CAH7676895.1"/>
    <property type="molecule type" value="Genomic_DNA"/>
</dbReference>
<evidence type="ECO:0000313" key="3">
    <source>
        <dbReference type="EMBL" id="CAH7676895.1"/>
    </source>
</evidence>
<name>A0AAV0B484_PHAPC</name>
<feature type="signal peptide" evidence="2">
    <location>
        <begin position="1"/>
        <end position="19"/>
    </location>
</feature>
<feature type="compositionally biased region" description="Pro residues" evidence="1">
    <location>
        <begin position="76"/>
        <end position="114"/>
    </location>
</feature>